<feature type="transmembrane region" description="Helical" evidence="1">
    <location>
        <begin position="64"/>
        <end position="83"/>
    </location>
</feature>
<evidence type="ECO:0000313" key="3">
    <source>
        <dbReference type="Proteomes" id="UP000178393"/>
    </source>
</evidence>
<proteinExistence type="predicted"/>
<organism evidence="2 3">
    <name type="scientific">Candidatus Curtissbacteria bacterium RIFCSPHIGHO2_12_41_11</name>
    <dbReference type="NCBI Taxonomy" id="1797718"/>
    <lineage>
        <taxon>Bacteria</taxon>
        <taxon>Candidatus Curtissiibacteriota</taxon>
    </lineage>
</organism>
<reference evidence="2 3" key="1">
    <citation type="journal article" date="2016" name="Nat. Commun.">
        <title>Thousands of microbial genomes shed light on interconnected biogeochemical processes in an aquifer system.</title>
        <authorList>
            <person name="Anantharaman K."/>
            <person name="Brown C.T."/>
            <person name="Hug L.A."/>
            <person name="Sharon I."/>
            <person name="Castelle C.J."/>
            <person name="Probst A.J."/>
            <person name="Thomas B.C."/>
            <person name="Singh A."/>
            <person name="Wilkins M.J."/>
            <person name="Karaoz U."/>
            <person name="Brodie E.L."/>
            <person name="Williams K.H."/>
            <person name="Hubbard S.S."/>
            <person name="Banfield J.F."/>
        </authorList>
    </citation>
    <scope>NUCLEOTIDE SEQUENCE [LARGE SCALE GENOMIC DNA]</scope>
</reference>
<dbReference type="EMBL" id="MFBH01000017">
    <property type="protein sequence ID" value="OGD99986.1"/>
    <property type="molecule type" value="Genomic_DNA"/>
</dbReference>
<dbReference type="AlphaFoldDB" id="A0A1F5H745"/>
<keyword evidence="1" id="KW-0812">Transmembrane</keyword>
<dbReference type="Proteomes" id="UP000178393">
    <property type="component" value="Unassembled WGS sequence"/>
</dbReference>
<sequence length="85" mass="9694">MPFKTRRQKLSAVQRRYTLAQNILVNYKSNPKDSDSQKGGELGKKSQINIKMIEENYGYVKLDLFKTVILAGAIIAIQLLLLLRV</sequence>
<keyword evidence="1" id="KW-0472">Membrane</keyword>
<accession>A0A1F5H745</accession>
<evidence type="ECO:0000256" key="1">
    <source>
        <dbReference type="SAM" id="Phobius"/>
    </source>
</evidence>
<evidence type="ECO:0000313" key="2">
    <source>
        <dbReference type="EMBL" id="OGD99986.1"/>
    </source>
</evidence>
<comment type="caution">
    <text evidence="2">The sequence shown here is derived from an EMBL/GenBank/DDBJ whole genome shotgun (WGS) entry which is preliminary data.</text>
</comment>
<gene>
    <name evidence="2" type="ORF">A2W45_02770</name>
</gene>
<protein>
    <submittedName>
        <fullName evidence="2">Uncharacterized protein</fullName>
    </submittedName>
</protein>
<name>A0A1F5H745_9BACT</name>
<keyword evidence="1" id="KW-1133">Transmembrane helix</keyword>